<feature type="active site" evidence="4">
    <location>
        <position position="38"/>
    </location>
</feature>
<dbReference type="SUPFAM" id="SSF54975">
    <property type="entry name" value="Acylphosphatase/BLUF domain-like"/>
    <property type="match status" value="1"/>
</dbReference>
<dbReference type="PROSITE" id="PS51160">
    <property type="entry name" value="ACYLPHOSPHATASE_3"/>
    <property type="match status" value="1"/>
</dbReference>
<organism evidence="7 8">
    <name type="scientific">Parazoarcus communis</name>
    <dbReference type="NCBI Taxonomy" id="41977"/>
    <lineage>
        <taxon>Bacteria</taxon>
        <taxon>Pseudomonadati</taxon>
        <taxon>Pseudomonadota</taxon>
        <taxon>Betaproteobacteria</taxon>
        <taxon>Rhodocyclales</taxon>
        <taxon>Zoogloeaceae</taxon>
        <taxon>Parazoarcus</taxon>
    </lineage>
</organism>
<feature type="domain" description="Acylphosphatase-like" evidence="6">
    <location>
        <begin position="5"/>
        <end position="90"/>
    </location>
</feature>
<keyword evidence="4" id="KW-0378">Hydrolase</keyword>
<dbReference type="EC" id="3.6.1.7" evidence="2 4"/>
<gene>
    <name evidence="7" type="ORF">CEW83_07225</name>
</gene>
<dbReference type="PRINTS" id="PR00112">
    <property type="entry name" value="ACYLPHPHTASE"/>
</dbReference>
<dbReference type="KEGG" id="acom:CEW83_07225"/>
<evidence type="ECO:0000256" key="5">
    <source>
        <dbReference type="RuleBase" id="RU004168"/>
    </source>
</evidence>
<dbReference type="AlphaFoldDB" id="A0A2U8GNG8"/>
<keyword evidence="8" id="KW-1185">Reference proteome</keyword>
<dbReference type="PANTHER" id="PTHR47268">
    <property type="entry name" value="ACYLPHOSPHATASE"/>
    <property type="match status" value="1"/>
</dbReference>
<dbReference type="Gene3D" id="3.30.70.100">
    <property type="match status" value="1"/>
</dbReference>
<name>A0A2U8GNG8_9RHOO</name>
<dbReference type="PROSITE" id="PS00151">
    <property type="entry name" value="ACYLPHOSPHATASE_2"/>
    <property type="match status" value="1"/>
</dbReference>
<comment type="catalytic activity">
    <reaction evidence="3 4">
        <text>an acyl phosphate + H2O = a carboxylate + phosphate + H(+)</text>
        <dbReference type="Rhea" id="RHEA:14965"/>
        <dbReference type="ChEBI" id="CHEBI:15377"/>
        <dbReference type="ChEBI" id="CHEBI:15378"/>
        <dbReference type="ChEBI" id="CHEBI:29067"/>
        <dbReference type="ChEBI" id="CHEBI:43474"/>
        <dbReference type="ChEBI" id="CHEBI:59918"/>
        <dbReference type="EC" id="3.6.1.7"/>
    </reaction>
</comment>
<dbReference type="InterPro" id="IPR017968">
    <property type="entry name" value="Acylphosphatase_CS"/>
</dbReference>
<evidence type="ECO:0000256" key="4">
    <source>
        <dbReference type="PROSITE-ProRule" id="PRU00520"/>
    </source>
</evidence>
<accession>A0A2U8GNG8</accession>
<evidence type="ECO:0000313" key="7">
    <source>
        <dbReference type="EMBL" id="AWI75038.1"/>
    </source>
</evidence>
<protein>
    <recommendedName>
        <fullName evidence="2 4">acylphosphatase</fullName>
        <ecNumber evidence="2 4">3.6.1.7</ecNumber>
    </recommendedName>
</protein>
<dbReference type="PANTHER" id="PTHR47268:SF4">
    <property type="entry name" value="ACYLPHOSPHATASE"/>
    <property type="match status" value="1"/>
</dbReference>
<evidence type="ECO:0000259" key="6">
    <source>
        <dbReference type="PROSITE" id="PS51160"/>
    </source>
</evidence>
<dbReference type="RefSeq" id="WP_108948746.1">
    <property type="nucleotide sequence ID" value="NZ_CP022187.1"/>
</dbReference>
<proteinExistence type="inferred from homology"/>
<dbReference type="InterPro" id="IPR020456">
    <property type="entry name" value="Acylphosphatase"/>
</dbReference>
<dbReference type="InterPro" id="IPR001792">
    <property type="entry name" value="Acylphosphatase-like_dom"/>
</dbReference>
<dbReference type="EMBL" id="CP022187">
    <property type="protein sequence ID" value="AWI75038.1"/>
    <property type="molecule type" value="Genomic_DNA"/>
</dbReference>
<evidence type="ECO:0000256" key="3">
    <source>
        <dbReference type="ARBA" id="ARBA00047645"/>
    </source>
</evidence>
<evidence type="ECO:0000256" key="2">
    <source>
        <dbReference type="ARBA" id="ARBA00012150"/>
    </source>
</evidence>
<sequence length="92" mass="10191">MSERVLHLEIRGRVQGVYYRASMVEQATALGVKGWVRNRPDGSVQAMIAGEEAVLQTLIEWAKVGPADAVVREVVVSEGEGFFEIFEQRQTG</sequence>
<feature type="active site" evidence="4">
    <location>
        <position position="20"/>
    </location>
</feature>
<reference evidence="7 8" key="1">
    <citation type="submission" date="2017-06" db="EMBL/GenBank/DDBJ databases">
        <title>Azoarcus.</title>
        <authorList>
            <person name="Woo J.-H."/>
            <person name="Kim H.-S."/>
        </authorList>
    </citation>
    <scope>NUCLEOTIDE SEQUENCE [LARGE SCALE GENOMIC DNA]</scope>
    <source>
        <strain evidence="7 8">TSPY31</strain>
    </source>
</reference>
<dbReference type="GO" id="GO:0003998">
    <property type="term" value="F:acylphosphatase activity"/>
    <property type="evidence" value="ECO:0007669"/>
    <property type="project" value="UniProtKB-EC"/>
</dbReference>
<evidence type="ECO:0000313" key="8">
    <source>
        <dbReference type="Proteomes" id="UP000244930"/>
    </source>
</evidence>
<dbReference type="Pfam" id="PF00708">
    <property type="entry name" value="Acylphosphatase"/>
    <property type="match status" value="1"/>
</dbReference>
<dbReference type="InterPro" id="IPR036046">
    <property type="entry name" value="Acylphosphatase-like_dom_sf"/>
</dbReference>
<evidence type="ECO:0000256" key="1">
    <source>
        <dbReference type="ARBA" id="ARBA00005614"/>
    </source>
</evidence>
<comment type="similarity">
    <text evidence="1 5">Belongs to the acylphosphatase family.</text>
</comment>
<dbReference type="Proteomes" id="UP000244930">
    <property type="component" value="Chromosome"/>
</dbReference>